<dbReference type="HOGENOM" id="CLU_1995135_0_0_1"/>
<dbReference type="AlphaFoldDB" id="B7QDP9"/>
<feature type="region of interest" description="Disordered" evidence="1">
    <location>
        <begin position="1"/>
        <end position="20"/>
    </location>
</feature>
<dbReference type="EMBL" id="ABJB010261515">
    <property type="status" value="NOT_ANNOTATED_CDS"/>
    <property type="molecule type" value="Genomic_DNA"/>
</dbReference>
<dbReference type="PaxDb" id="6945-B7QDP9"/>
<gene>
    <name evidence="2" type="ORF">IscW_ISCW022318</name>
</gene>
<evidence type="ECO:0000313" key="2">
    <source>
        <dbReference type="EMBL" id="EEC16971.1"/>
    </source>
</evidence>
<dbReference type="EMBL" id="DS915154">
    <property type="protein sequence ID" value="EEC16971.1"/>
    <property type="molecule type" value="Genomic_DNA"/>
</dbReference>
<name>B7QDP9_IXOSC</name>
<dbReference type="InParanoid" id="B7QDP9"/>
<dbReference type="VEuPathDB" id="VectorBase:ISCI022318"/>
<dbReference type="Proteomes" id="UP000001555">
    <property type="component" value="Unassembled WGS sequence"/>
</dbReference>
<sequence length="125" mass="12422">MRGSKAHLEGEPGVVRQVSVGGGGARILRRGLLGRPDGLAPDTAQVSAVGLGPLLRVRVVMVAPGTPRGAEPPPCKADGVTAADGMATAIEVADADADDDDGGADVCPSPSGTPVEARRSESLCS</sequence>
<evidence type="ECO:0000313" key="3">
    <source>
        <dbReference type="EnsemblMetazoa" id="ISCW022318-PA"/>
    </source>
</evidence>
<reference evidence="3" key="2">
    <citation type="submission" date="2020-05" db="UniProtKB">
        <authorList>
            <consortium name="EnsemblMetazoa"/>
        </authorList>
    </citation>
    <scope>IDENTIFICATION</scope>
    <source>
        <strain evidence="3">wikel</strain>
    </source>
</reference>
<dbReference type="VEuPathDB" id="VectorBase:ISCW022318"/>
<proteinExistence type="predicted"/>
<evidence type="ECO:0000313" key="4">
    <source>
        <dbReference type="Proteomes" id="UP000001555"/>
    </source>
</evidence>
<dbReference type="EnsemblMetazoa" id="ISCW022318-RA">
    <property type="protein sequence ID" value="ISCW022318-PA"/>
    <property type="gene ID" value="ISCW022318"/>
</dbReference>
<organism>
    <name type="scientific">Ixodes scapularis</name>
    <name type="common">Black-legged tick</name>
    <name type="synonym">Deer tick</name>
    <dbReference type="NCBI Taxonomy" id="6945"/>
    <lineage>
        <taxon>Eukaryota</taxon>
        <taxon>Metazoa</taxon>
        <taxon>Ecdysozoa</taxon>
        <taxon>Arthropoda</taxon>
        <taxon>Chelicerata</taxon>
        <taxon>Arachnida</taxon>
        <taxon>Acari</taxon>
        <taxon>Parasitiformes</taxon>
        <taxon>Ixodida</taxon>
        <taxon>Ixodoidea</taxon>
        <taxon>Ixodidae</taxon>
        <taxon>Ixodinae</taxon>
        <taxon>Ixodes</taxon>
    </lineage>
</organism>
<feature type="compositionally biased region" description="Basic and acidic residues" evidence="1">
    <location>
        <begin position="1"/>
        <end position="10"/>
    </location>
</feature>
<protein>
    <submittedName>
        <fullName evidence="2 3">Uncharacterized protein</fullName>
    </submittedName>
</protein>
<feature type="region of interest" description="Disordered" evidence="1">
    <location>
        <begin position="94"/>
        <end position="125"/>
    </location>
</feature>
<feature type="compositionally biased region" description="Basic and acidic residues" evidence="1">
    <location>
        <begin position="116"/>
        <end position="125"/>
    </location>
</feature>
<keyword evidence="4" id="KW-1185">Reference proteome</keyword>
<feature type="compositionally biased region" description="Acidic residues" evidence="1">
    <location>
        <begin position="94"/>
        <end position="103"/>
    </location>
</feature>
<reference evidence="2 4" key="1">
    <citation type="submission" date="2008-03" db="EMBL/GenBank/DDBJ databases">
        <title>Annotation of Ixodes scapularis.</title>
        <authorList>
            <consortium name="Ixodes scapularis Genome Project Consortium"/>
            <person name="Caler E."/>
            <person name="Hannick L.I."/>
            <person name="Bidwell S."/>
            <person name="Joardar V."/>
            <person name="Thiagarajan M."/>
            <person name="Amedeo P."/>
            <person name="Galinsky K.J."/>
            <person name="Schobel S."/>
            <person name="Inman J."/>
            <person name="Hostetler J."/>
            <person name="Miller J."/>
            <person name="Hammond M."/>
            <person name="Megy K."/>
            <person name="Lawson D."/>
            <person name="Kodira C."/>
            <person name="Sutton G."/>
            <person name="Meyer J."/>
            <person name="Hill C.A."/>
            <person name="Birren B."/>
            <person name="Nene V."/>
            <person name="Collins F."/>
            <person name="Alarcon-Chaidez F."/>
            <person name="Wikel S."/>
            <person name="Strausberg R."/>
        </authorList>
    </citation>
    <scope>NUCLEOTIDE SEQUENCE [LARGE SCALE GENOMIC DNA]</scope>
    <source>
        <strain evidence="4">Wikel</strain>
        <strain evidence="2">Wikel colony</strain>
    </source>
</reference>
<evidence type="ECO:0000256" key="1">
    <source>
        <dbReference type="SAM" id="MobiDB-lite"/>
    </source>
</evidence>
<accession>B7QDP9</accession>